<dbReference type="GO" id="GO:0071479">
    <property type="term" value="P:cellular response to ionizing radiation"/>
    <property type="evidence" value="ECO:0007669"/>
    <property type="project" value="InterPro"/>
</dbReference>
<protein>
    <submittedName>
        <fullName evidence="1">Uncharacterized protein</fullName>
    </submittedName>
</protein>
<dbReference type="PANTHER" id="PTHR35541:SF1">
    <property type="entry name" value="RAD9, HUS1, RAD1-INTERACTING NUCLEAR ORPHAN PROTEIN 1"/>
    <property type="match status" value="1"/>
</dbReference>
<comment type="caution">
    <text evidence="1">The sequence shown here is derived from an EMBL/GenBank/DDBJ whole genome shotgun (WGS) entry which is preliminary data.</text>
</comment>
<dbReference type="PANTHER" id="PTHR35541">
    <property type="entry name" value="RAD9, HUS1, RAD1-INTERACTING NUCLEAR ORPHAN PROTEIN 1"/>
    <property type="match status" value="1"/>
</dbReference>
<name>A0AAD9JSE8_9ANNE</name>
<evidence type="ECO:0000313" key="2">
    <source>
        <dbReference type="Proteomes" id="UP001208570"/>
    </source>
</evidence>
<proteinExistence type="predicted"/>
<dbReference type="GO" id="GO:0005634">
    <property type="term" value="C:nucleus"/>
    <property type="evidence" value="ECO:0007669"/>
    <property type="project" value="InterPro"/>
</dbReference>
<evidence type="ECO:0000313" key="1">
    <source>
        <dbReference type="EMBL" id="KAK2157335.1"/>
    </source>
</evidence>
<sequence>MPGRRRRKLSDNRLKPLMFIESPVNGMPHLPSPVFSSDNPARANVVPADQNLTWVSPQFIDIPGTTGRCRKRCSRKKTAGGQSVNRTYAQHGMRSIETRYKALRFWGEERRTVDVSSDPEDVEDGQDVTGTSCSNGALQDGVVDQANLRAEQCLRKNKLDYDVACDEKRLEHINISCTGSSCEAGYDVKTPDGAGIELEFISEPNNGRNFTRIKPRVLMQLRGTVSTSNTKHGQTRSKCDLVDVQNDHFNTGSDCEFDDIPKRRSSISGRRNNEFFPNSQIQTPVHEQLEVLVYDTPEEDYGLPVRQRRLKDKNS</sequence>
<gene>
    <name evidence="1" type="ORF">LSH36_193g06005</name>
</gene>
<accession>A0AAD9JSE8</accession>
<dbReference type="EMBL" id="JAODUP010000193">
    <property type="protein sequence ID" value="KAK2157335.1"/>
    <property type="molecule type" value="Genomic_DNA"/>
</dbReference>
<dbReference type="AlphaFoldDB" id="A0AAD9JSE8"/>
<organism evidence="1 2">
    <name type="scientific">Paralvinella palmiformis</name>
    <dbReference type="NCBI Taxonomy" id="53620"/>
    <lineage>
        <taxon>Eukaryota</taxon>
        <taxon>Metazoa</taxon>
        <taxon>Spiralia</taxon>
        <taxon>Lophotrochozoa</taxon>
        <taxon>Annelida</taxon>
        <taxon>Polychaeta</taxon>
        <taxon>Sedentaria</taxon>
        <taxon>Canalipalpata</taxon>
        <taxon>Terebellida</taxon>
        <taxon>Terebelliformia</taxon>
        <taxon>Alvinellidae</taxon>
        <taxon>Paralvinella</taxon>
    </lineage>
</organism>
<dbReference type="Pfam" id="PF15319">
    <property type="entry name" value="RHINO"/>
    <property type="match status" value="1"/>
</dbReference>
<reference evidence="1" key="1">
    <citation type="journal article" date="2023" name="Mol. Biol. Evol.">
        <title>Third-Generation Sequencing Reveals the Adaptive Role of the Epigenome in Three Deep-Sea Polychaetes.</title>
        <authorList>
            <person name="Perez M."/>
            <person name="Aroh O."/>
            <person name="Sun Y."/>
            <person name="Lan Y."/>
            <person name="Juniper S.K."/>
            <person name="Young C.R."/>
            <person name="Angers B."/>
            <person name="Qian P.Y."/>
        </authorList>
    </citation>
    <scope>NUCLEOTIDE SEQUENCE</scope>
    <source>
        <strain evidence="1">P08H-3</strain>
    </source>
</reference>
<dbReference type="GO" id="GO:0005694">
    <property type="term" value="C:chromosome"/>
    <property type="evidence" value="ECO:0007669"/>
    <property type="project" value="TreeGrafter"/>
</dbReference>
<keyword evidence="2" id="KW-1185">Reference proteome</keyword>
<dbReference type="GO" id="GO:0000725">
    <property type="term" value="P:recombinational repair"/>
    <property type="evidence" value="ECO:0007669"/>
    <property type="project" value="TreeGrafter"/>
</dbReference>
<dbReference type="InterPro" id="IPR029293">
    <property type="entry name" value="RHNO1"/>
</dbReference>
<dbReference type="Proteomes" id="UP001208570">
    <property type="component" value="Unassembled WGS sequence"/>
</dbReference>
<dbReference type="GO" id="GO:0000077">
    <property type="term" value="P:DNA damage checkpoint signaling"/>
    <property type="evidence" value="ECO:0007669"/>
    <property type="project" value="InterPro"/>
</dbReference>